<keyword evidence="2" id="KW-1185">Reference proteome</keyword>
<accession>A0A9N9P6U0</accession>
<feature type="non-terminal residue" evidence="1">
    <location>
        <position position="136"/>
    </location>
</feature>
<evidence type="ECO:0000313" key="1">
    <source>
        <dbReference type="EMBL" id="CAG8789174.1"/>
    </source>
</evidence>
<dbReference type="AlphaFoldDB" id="A0A9N9P6U0"/>
<feature type="non-terminal residue" evidence="1">
    <location>
        <position position="1"/>
    </location>
</feature>
<protein>
    <submittedName>
        <fullName evidence="1">5516_t:CDS:1</fullName>
    </submittedName>
</protein>
<name>A0A9N9P6U0_9GLOM</name>
<evidence type="ECO:0000313" key="2">
    <source>
        <dbReference type="Proteomes" id="UP000789405"/>
    </source>
</evidence>
<comment type="caution">
    <text evidence="1">The sequence shown here is derived from an EMBL/GenBank/DDBJ whole genome shotgun (WGS) entry which is preliminary data.</text>
</comment>
<reference evidence="1" key="1">
    <citation type="submission" date="2021-06" db="EMBL/GenBank/DDBJ databases">
        <authorList>
            <person name="Kallberg Y."/>
            <person name="Tangrot J."/>
            <person name="Rosling A."/>
        </authorList>
    </citation>
    <scope>NUCLEOTIDE SEQUENCE</scope>
    <source>
        <strain evidence="1">MA453B</strain>
    </source>
</reference>
<gene>
    <name evidence="1" type="ORF">DERYTH_LOCUS21050</name>
</gene>
<dbReference type="OrthoDB" id="10500439at2759"/>
<proteinExistence type="predicted"/>
<dbReference type="EMBL" id="CAJVPY010026080">
    <property type="protein sequence ID" value="CAG8789174.1"/>
    <property type="molecule type" value="Genomic_DNA"/>
</dbReference>
<dbReference type="Proteomes" id="UP000789405">
    <property type="component" value="Unassembled WGS sequence"/>
</dbReference>
<sequence length="136" mass="15615">IQCSPFTNHSLATSIATSTRDDVWMFWNNVKLEADTMKLKCIQFAVDQSLMGNKANSILNKMKINFILNQKNNASIIGSKWTYPNEESTPSTLSTLPNKVEYNLHFAYQIIHFPILLSFEILLLSMQDHWEANFAQ</sequence>
<organism evidence="1 2">
    <name type="scientific">Dentiscutata erythropus</name>
    <dbReference type="NCBI Taxonomy" id="1348616"/>
    <lineage>
        <taxon>Eukaryota</taxon>
        <taxon>Fungi</taxon>
        <taxon>Fungi incertae sedis</taxon>
        <taxon>Mucoromycota</taxon>
        <taxon>Glomeromycotina</taxon>
        <taxon>Glomeromycetes</taxon>
        <taxon>Diversisporales</taxon>
        <taxon>Gigasporaceae</taxon>
        <taxon>Dentiscutata</taxon>
    </lineage>
</organism>